<gene>
    <name evidence="7" type="ORF">CRM76_03640</name>
</gene>
<name>A0A2A7TY69_EDWTA</name>
<comment type="subcellular location">
    <subcellularLocation>
        <location evidence="1">Membrane</location>
        <topology evidence="1">Multi-pass membrane protein</topology>
    </subcellularLocation>
</comment>
<keyword evidence="3 5" id="KW-1133">Transmembrane helix</keyword>
<feature type="transmembrane region" description="Helical" evidence="5">
    <location>
        <begin position="115"/>
        <end position="134"/>
    </location>
</feature>
<dbReference type="InterPro" id="IPR007016">
    <property type="entry name" value="O-antigen_ligase-rel_domated"/>
</dbReference>
<feature type="transmembrane region" description="Helical" evidence="5">
    <location>
        <begin position="332"/>
        <end position="352"/>
    </location>
</feature>
<organism evidence="7 8">
    <name type="scientific">Edwardsiella tarda</name>
    <dbReference type="NCBI Taxonomy" id="636"/>
    <lineage>
        <taxon>Bacteria</taxon>
        <taxon>Pseudomonadati</taxon>
        <taxon>Pseudomonadota</taxon>
        <taxon>Gammaproteobacteria</taxon>
        <taxon>Enterobacterales</taxon>
        <taxon>Hafniaceae</taxon>
        <taxon>Edwardsiella</taxon>
    </lineage>
</organism>
<dbReference type="EMBL" id="PDDV01000013">
    <property type="protein sequence ID" value="PEH71102.1"/>
    <property type="molecule type" value="Genomic_DNA"/>
</dbReference>
<feature type="transmembrane region" description="Helical" evidence="5">
    <location>
        <begin position="300"/>
        <end position="320"/>
    </location>
</feature>
<feature type="transmembrane region" description="Helical" evidence="5">
    <location>
        <begin position="9"/>
        <end position="26"/>
    </location>
</feature>
<feature type="transmembrane region" description="Helical" evidence="5">
    <location>
        <begin position="154"/>
        <end position="170"/>
    </location>
</feature>
<feature type="transmembrane region" description="Helical" evidence="5">
    <location>
        <begin position="84"/>
        <end position="103"/>
    </location>
</feature>
<keyword evidence="4 5" id="KW-0472">Membrane</keyword>
<feature type="transmembrane region" description="Helical" evidence="5">
    <location>
        <begin position="358"/>
        <end position="376"/>
    </location>
</feature>
<feature type="transmembrane region" description="Helical" evidence="5">
    <location>
        <begin position="32"/>
        <end position="49"/>
    </location>
</feature>
<sequence length="380" mass="43980">MNSQFVKKLPFYISILFCIFISLLSVSDDNRIVSNIYYTCFVLFIALVFIEKKNIINKNSLYLIAFLGMSAISTLWSAHPIDTYRYIQHALYIFIFSCIIYELKDLLFSKSVMFKSYVITCAIFIIVNGFIFYSNHALNSRFSPVFGPSNTIDYSGILCLGIIFSCYIIQNESSIRNKLFYGAMTIVLLIGVILSQSRTPMIALAISLAILFIKDKRSTIISLLIAALAVIVFYFIFPSIFTRDSVDGAPTPRIFTWIYTFQQVKEHHPWLGFGYNNTFAHYFKPRNITYNNAHSVFMSIFYYSGIIGFSLFCCYIYNLMNTAMKVFHENRYPMALLLISLIFSSTQGYLYIYHPREIWITLWLPLFLIIPISKLLPENN</sequence>
<evidence type="ECO:0000256" key="4">
    <source>
        <dbReference type="ARBA" id="ARBA00023136"/>
    </source>
</evidence>
<dbReference type="PANTHER" id="PTHR37422">
    <property type="entry name" value="TEICHURONIC ACID BIOSYNTHESIS PROTEIN TUAE"/>
    <property type="match status" value="1"/>
</dbReference>
<dbReference type="GO" id="GO:0016020">
    <property type="term" value="C:membrane"/>
    <property type="evidence" value="ECO:0007669"/>
    <property type="project" value="UniProtKB-SubCell"/>
</dbReference>
<dbReference type="GO" id="GO:0016874">
    <property type="term" value="F:ligase activity"/>
    <property type="evidence" value="ECO:0007669"/>
    <property type="project" value="UniProtKB-KW"/>
</dbReference>
<dbReference type="AlphaFoldDB" id="A0A2A7TY69"/>
<evidence type="ECO:0000256" key="1">
    <source>
        <dbReference type="ARBA" id="ARBA00004141"/>
    </source>
</evidence>
<dbReference type="InterPro" id="IPR051533">
    <property type="entry name" value="WaaL-like"/>
</dbReference>
<evidence type="ECO:0000313" key="7">
    <source>
        <dbReference type="EMBL" id="PEH71102.1"/>
    </source>
</evidence>
<dbReference type="Proteomes" id="UP000219788">
    <property type="component" value="Unassembled WGS sequence"/>
</dbReference>
<feature type="transmembrane region" description="Helical" evidence="5">
    <location>
        <begin position="221"/>
        <end position="241"/>
    </location>
</feature>
<evidence type="ECO:0000259" key="6">
    <source>
        <dbReference type="Pfam" id="PF04932"/>
    </source>
</evidence>
<evidence type="ECO:0000256" key="2">
    <source>
        <dbReference type="ARBA" id="ARBA00022692"/>
    </source>
</evidence>
<reference evidence="8" key="1">
    <citation type="submission" date="2017-09" db="EMBL/GenBank/DDBJ databases">
        <title>FDA dAtabase for Regulatory Grade micrObial Sequences (FDA-ARGOS): Supporting development and validation of Infectious Disease Dx tests.</title>
        <authorList>
            <person name="Goldberg B."/>
            <person name="Campos J."/>
            <person name="Tallon L."/>
            <person name="Sadzewicz L."/>
            <person name="Ott S."/>
            <person name="Zhao X."/>
            <person name="Nagaraj S."/>
            <person name="Vavikolanu K."/>
            <person name="Aluvathingal J."/>
            <person name="Nadendla S."/>
            <person name="Geyer C."/>
            <person name="Sichtig H."/>
        </authorList>
    </citation>
    <scope>NUCLEOTIDE SEQUENCE [LARGE SCALE GENOMIC DNA]</scope>
    <source>
        <strain evidence="8">FDAARGOS_370</strain>
    </source>
</reference>
<dbReference type="OrthoDB" id="8534453at2"/>
<proteinExistence type="predicted"/>
<keyword evidence="7" id="KW-0436">Ligase</keyword>
<feature type="transmembrane region" description="Helical" evidence="5">
    <location>
        <begin position="61"/>
        <end position="78"/>
    </location>
</feature>
<feature type="transmembrane region" description="Helical" evidence="5">
    <location>
        <begin position="177"/>
        <end position="193"/>
    </location>
</feature>
<dbReference type="Pfam" id="PF04932">
    <property type="entry name" value="Wzy_C"/>
    <property type="match status" value="1"/>
</dbReference>
<keyword evidence="2 5" id="KW-0812">Transmembrane</keyword>
<accession>A0A2A7TY69</accession>
<evidence type="ECO:0000313" key="8">
    <source>
        <dbReference type="Proteomes" id="UP000219788"/>
    </source>
</evidence>
<dbReference type="RefSeq" id="WP_074428755.1">
    <property type="nucleotide sequence ID" value="NZ_JBGUAR010000014.1"/>
</dbReference>
<feature type="transmembrane region" description="Helical" evidence="5">
    <location>
        <begin position="199"/>
        <end position="214"/>
    </location>
</feature>
<evidence type="ECO:0000256" key="3">
    <source>
        <dbReference type="ARBA" id="ARBA00022989"/>
    </source>
</evidence>
<evidence type="ECO:0000256" key="5">
    <source>
        <dbReference type="SAM" id="Phobius"/>
    </source>
</evidence>
<dbReference type="PANTHER" id="PTHR37422:SF13">
    <property type="entry name" value="LIPOPOLYSACCHARIDE BIOSYNTHESIS PROTEIN PA4999-RELATED"/>
    <property type="match status" value="1"/>
</dbReference>
<comment type="caution">
    <text evidence="7">The sequence shown here is derived from an EMBL/GenBank/DDBJ whole genome shotgun (WGS) entry which is preliminary data.</text>
</comment>
<protein>
    <submittedName>
        <fullName evidence="7">O-antigen ligase domain-containing protein</fullName>
    </submittedName>
</protein>
<feature type="domain" description="O-antigen ligase-related" evidence="6">
    <location>
        <begin position="184"/>
        <end position="313"/>
    </location>
</feature>